<dbReference type="PROSITE" id="PS51257">
    <property type="entry name" value="PROKAR_LIPOPROTEIN"/>
    <property type="match status" value="1"/>
</dbReference>
<proteinExistence type="predicted"/>
<evidence type="ECO:0000313" key="1">
    <source>
        <dbReference type="EMBL" id="MCZ0865813.1"/>
    </source>
</evidence>
<dbReference type="Proteomes" id="UP001069090">
    <property type="component" value="Unassembled WGS sequence"/>
</dbReference>
<sequence>MLNRIMKVTFLVVFVGLLVACSGSQFYHENIMRGKVVGIDNDEVVVCIGSEDGAETGQELQVYRYVWEGAEEEGDDDYRVDYVGTLQIKSVVNGHFARAISMKGNVKKHDIVELKK</sequence>
<accession>A0A9J6RP68</accession>
<name>A0A9J6RP68_9GAMM</name>
<protein>
    <submittedName>
        <fullName evidence="1">Uncharacterized protein</fullName>
    </submittedName>
</protein>
<evidence type="ECO:0000313" key="2">
    <source>
        <dbReference type="Proteomes" id="UP001069090"/>
    </source>
</evidence>
<dbReference type="EMBL" id="JAPTGG010000009">
    <property type="protein sequence ID" value="MCZ0865813.1"/>
    <property type="molecule type" value="Genomic_DNA"/>
</dbReference>
<dbReference type="RefSeq" id="WP_258331963.1">
    <property type="nucleotide sequence ID" value="NZ_JAPTGG010000009.1"/>
</dbReference>
<organism evidence="1 2">
    <name type="scientific">Dasania phycosphaerae</name>
    <dbReference type="NCBI Taxonomy" id="2950436"/>
    <lineage>
        <taxon>Bacteria</taxon>
        <taxon>Pseudomonadati</taxon>
        <taxon>Pseudomonadota</taxon>
        <taxon>Gammaproteobacteria</taxon>
        <taxon>Cellvibrionales</taxon>
        <taxon>Spongiibacteraceae</taxon>
        <taxon>Dasania</taxon>
    </lineage>
</organism>
<reference evidence="1 2" key="1">
    <citation type="submission" date="2022-12" db="EMBL/GenBank/DDBJ databases">
        <title>Dasania phycosphaerae sp. nov., isolated from particulate material of the south coast of Korea.</title>
        <authorList>
            <person name="Jiang Y."/>
        </authorList>
    </citation>
    <scope>NUCLEOTIDE SEQUENCE [LARGE SCALE GENOMIC DNA]</scope>
    <source>
        <strain evidence="1 2">GY-19</strain>
    </source>
</reference>
<gene>
    <name evidence="1" type="ORF">O0V09_11400</name>
</gene>
<keyword evidence="2" id="KW-1185">Reference proteome</keyword>
<comment type="caution">
    <text evidence="1">The sequence shown here is derived from an EMBL/GenBank/DDBJ whole genome shotgun (WGS) entry which is preliminary data.</text>
</comment>
<dbReference type="AlphaFoldDB" id="A0A9J6RP68"/>